<evidence type="ECO:0000256" key="4">
    <source>
        <dbReference type="ARBA" id="ARBA00022989"/>
    </source>
</evidence>
<dbReference type="GO" id="GO:0009897">
    <property type="term" value="C:external side of plasma membrane"/>
    <property type="evidence" value="ECO:0007669"/>
    <property type="project" value="TreeGrafter"/>
</dbReference>
<evidence type="ECO:0000256" key="5">
    <source>
        <dbReference type="ARBA" id="ARBA00023136"/>
    </source>
</evidence>
<keyword evidence="3 9" id="KW-0732">Signal</keyword>
<comment type="subcellular location">
    <subcellularLocation>
        <location evidence="1">Membrane</location>
        <topology evidence="1">Single-pass membrane protein</topology>
    </subcellularLocation>
</comment>
<dbReference type="GeneTree" id="ENSGT00940000178227"/>
<keyword evidence="4 8" id="KW-1133">Transmembrane helix</keyword>
<accession>A0A8C1D137</accession>
<protein>
    <submittedName>
        <fullName evidence="10">Uncharacterized protein</fullName>
    </submittedName>
</protein>
<dbReference type="Gene3D" id="2.60.40.10">
    <property type="entry name" value="Immunoglobulins"/>
    <property type="match status" value="3"/>
</dbReference>
<reference evidence="10" key="1">
    <citation type="submission" date="2025-08" db="UniProtKB">
        <authorList>
            <consortium name="Ensembl"/>
        </authorList>
    </citation>
    <scope>IDENTIFICATION</scope>
</reference>
<evidence type="ECO:0000313" key="10">
    <source>
        <dbReference type="Ensembl" id="ENSCCRP00000056106.2"/>
    </source>
</evidence>
<keyword evidence="6" id="KW-1015">Disulfide bond</keyword>
<dbReference type="InterPro" id="IPR013783">
    <property type="entry name" value="Ig-like_fold"/>
</dbReference>
<keyword evidence="11" id="KW-1185">Reference proteome</keyword>
<evidence type="ECO:0000256" key="2">
    <source>
        <dbReference type="ARBA" id="ARBA00022692"/>
    </source>
</evidence>
<feature type="transmembrane region" description="Helical" evidence="8">
    <location>
        <begin position="418"/>
        <end position="442"/>
    </location>
</feature>
<dbReference type="PANTHER" id="PTHR23037:SF22">
    <property type="entry name" value="CYTOKINE RECEPTOR COMMON SUBUNIT BETA"/>
    <property type="match status" value="1"/>
</dbReference>
<dbReference type="PANTHER" id="PTHR23037">
    <property type="entry name" value="CYTOKINE RECEPTOR"/>
    <property type="match status" value="1"/>
</dbReference>
<feature type="chain" id="PRO_5039913497" evidence="9">
    <location>
        <begin position="21"/>
        <end position="630"/>
    </location>
</feature>
<dbReference type="AlphaFoldDB" id="A0A8C1D137"/>
<sequence length="630" mass="70931">MLPNISISLTLTVLWTSVLAGCPQLDTVAPESSALESLECRNDYRSHIRCSWRDDPHVHLSLLHMDPDDHRVSPCVQTPNPSQNPTGKERVYCQYNTSLFAIGFDDLFFFHMEHSSGISRTFRLTKFEDADPYWNFYQLDDTPPPSPLTSDLFRKHEHEHSFEIDHEIIKDKNGGKIHNKPTQKQVEDSENRTVVLTDRPKLISEYSLPGPSNLNCVLSDRNNLSCSWDLKTDLAQYISYTLSYRTHSAAPNEWCCVEKVEVTNKGALLRMVGVFSVFEPGVLQVQLAPMPVTKVIRSYEHIQPACPTGLSIKLRGEDWIFNWTLTKYRTVPLTTELKYWSLLTPEDVKSNFLSDGEMVFAISEHSLKGSSEYRAQVRCNVSASRRSGWRYSGYPSEWSDPVYWTTRPEPLAPHLVTFLLYVLIATLASAVSIIAFIILVVAQRRLREWDVSLPSPVHSKVSEVSQHPQMDHFPCCTELKDPDISNAQIVDVHPQLSSFDSENTLTTDANSQFRETEGNPVILHVDDPCLVSLCSSGNAMGINGPFQPHSTNVHDPVLPCSEGYMQNPATSVGTTQNASQETCLNVEMDDGYMNCPKPELISPKLRTNLRQDLNKDVFHPPSSGSASGRC</sequence>
<dbReference type="Ensembl" id="ENSCCRT00000060817.2">
    <property type="protein sequence ID" value="ENSCCRP00000056106.2"/>
    <property type="gene ID" value="ENSCCRG00000030026.2"/>
</dbReference>
<keyword evidence="7" id="KW-0675">Receptor</keyword>
<evidence type="ECO:0000313" key="11">
    <source>
        <dbReference type="Proteomes" id="UP001108240"/>
    </source>
</evidence>
<evidence type="ECO:0000256" key="8">
    <source>
        <dbReference type="SAM" id="Phobius"/>
    </source>
</evidence>
<evidence type="ECO:0000256" key="3">
    <source>
        <dbReference type="ARBA" id="ARBA00022729"/>
    </source>
</evidence>
<evidence type="ECO:0000256" key="1">
    <source>
        <dbReference type="ARBA" id="ARBA00004167"/>
    </source>
</evidence>
<dbReference type="SUPFAM" id="SSF49265">
    <property type="entry name" value="Fibronectin type III"/>
    <property type="match status" value="3"/>
</dbReference>
<dbReference type="Proteomes" id="UP001108240">
    <property type="component" value="Unplaced"/>
</dbReference>
<organism evidence="10 11">
    <name type="scientific">Cyprinus carpio carpio</name>
    <dbReference type="NCBI Taxonomy" id="630221"/>
    <lineage>
        <taxon>Eukaryota</taxon>
        <taxon>Metazoa</taxon>
        <taxon>Chordata</taxon>
        <taxon>Craniata</taxon>
        <taxon>Vertebrata</taxon>
        <taxon>Euteleostomi</taxon>
        <taxon>Actinopterygii</taxon>
        <taxon>Neopterygii</taxon>
        <taxon>Teleostei</taxon>
        <taxon>Ostariophysi</taxon>
        <taxon>Cypriniformes</taxon>
        <taxon>Cyprinidae</taxon>
        <taxon>Cyprininae</taxon>
        <taxon>Cyprinus</taxon>
    </lineage>
</organism>
<keyword evidence="5 8" id="KW-0472">Membrane</keyword>
<name>A0A8C1D137_CYPCA</name>
<dbReference type="InterPro" id="IPR036116">
    <property type="entry name" value="FN3_sf"/>
</dbReference>
<evidence type="ECO:0000256" key="7">
    <source>
        <dbReference type="ARBA" id="ARBA00023170"/>
    </source>
</evidence>
<evidence type="ECO:0000256" key="9">
    <source>
        <dbReference type="SAM" id="SignalP"/>
    </source>
</evidence>
<feature type="signal peptide" evidence="9">
    <location>
        <begin position="1"/>
        <end position="20"/>
    </location>
</feature>
<reference evidence="10" key="2">
    <citation type="submission" date="2025-09" db="UniProtKB">
        <authorList>
            <consortium name="Ensembl"/>
        </authorList>
    </citation>
    <scope>IDENTIFICATION</scope>
</reference>
<evidence type="ECO:0000256" key="6">
    <source>
        <dbReference type="ARBA" id="ARBA00023157"/>
    </source>
</evidence>
<dbReference type="GO" id="GO:0004896">
    <property type="term" value="F:cytokine receptor activity"/>
    <property type="evidence" value="ECO:0007669"/>
    <property type="project" value="TreeGrafter"/>
</dbReference>
<proteinExistence type="predicted"/>
<dbReference type="GO" id="GO:0016064">
    <property type="term" value="P:immunoglobulin mediated immune response"/>
    <property type="evidence" value="ECO:0007669"/>
    <property type="project" value="TreeGrafter"/>
</dbReference>
<keyword evidence="2 8" id="KW-0812">Transmembrane</keyword>